<keyword evidence="12 17" id="KW-0456">Lyase</keyword>
<keyword evidence="22" id="KW-0808">Transferase</keyword>
<evidence type="ECO:0000256" key="1">
    <source>
        <dbReference type="ARBA" id="ARBA00000013"/>
    </source>
</evidence>
<feature type="binding site" evidence="18">
    <location>
        <position position="123"/>
    </location>
    <ligand>
        <name>K(+)</name>
        <dbReference type="ChEBI" id="CHEBI:29103"/>
    </ligand>
</feature>
<evidence type="ECO:0000256" key="17">
    <source>
        <dbReference type="HAMAP-Rule" id="MF_01965"/>
    </source>
</evidence>
<keyword evidence="13" id="KW-0511">Multifunctional enzyme</keyword>
<dbReference type="SUPFAM" id="SSF64153">
    <property type="entry name" value="YjeF N-terminal domain-like"/>
    <property type="match status" value="1"/>
</dbReference>
<dbReference type="GO" id="GO:0046496">
    <property type="term" value="P:nicotinamide nucleotide metabolic process"/>
    <property type="evidence" value="ECO:0007669"/>
    <property type="project" value="UniProtKB-UniRule"/>
</dbReference>
<comment type="similarity">
    <text evidence="18">Belongs to the NnrE/AIBP family.</text>
</comment>
<dbReference type="OrthoDB" id="9806925at2"/>
<dbReference type="NCBIfam" id="TIGR00197">
    <property type="entry name" value="yjeF_nterm"/>
    <property type="match status" value="1"/>
</dbReference>
<evidence type="ECO:0000256" key="11">
    <source>
        <dbReference type="ARBA" id="ARBA00023235"/>
    </source>
</evidence>
<comment type="similarity">
    <text evidence="17">Belongs to the NnrD/CARKD family.</text>
</comment>
<keyword evidence="23" id="KW-1185">Reference proteome</keyword>
<comment type="catalytic activity">
    <reaction evidence="1 18 19">
        <text>(6R)-NADHX = (6S)-NADHX</text>
        <dbReference type="Rhea" id="RHEA:32215"/>
        <dbReference type="ChEBI" id="CHEBI:64074"/>
        <dbReference type="ChEBI" id="CHEBI:64075"/>
        <dbReference type="EC" id="5.1.99.6"/>
    </reaction>
</comment>
<keyword evidence="11 18" id="KW-0413">Isomerase</keyword>
<gene>
    <name evidence="17" type="primary">nnrD</name>
    <name evidence="18" type="synonym">nnrE</name>
    <name evidence="22" type="ORF">IP91_00046</name>
</gene>
<dbReference type="InterPro" id="IPR030677">
    <property type="entry name" value="Nnr"/>
</dbReference>
<feature type="binding site" evidence="18">
    <location>
        <position position="156"/>
    </location>
    <ligand>
        <name>(6S)-NADPHX</name>
        <dbReference type="ChEBI" id="CHEBI:64076"/>
    </ligand>
</feature>
<evidence type="ECO:0000256" key="18">
    <source>
        <dbReference type="HAMAP-Rule" id="MF_01966"/>
    </source>
</evidence>
<feature type="domain" description="YjeF N-terminal" evidence="21">
    <location>
        <begin position="1"/>
        <end position="216"/>
    </location>
</feature>
<comment type="cofactor">
    <cofactor evidence="17">
        <name>Mg(2+)</name>
        <dbReference type="ChEBI" id="CHEBI:18420"/>
    </cofactor>
</comment>
<dbReference type="AlphaFoldDB" id="A0A562RIW1"/>
<sequence length="500" mass="49980">MKPLYSVAQIREVERSAPGDLMARAGEAAARLVLELLALRALRAHEAKVLVLAGPGNNGGDAFDVAARLAHGGVRVTVMHLGGSGATSPERDRALQRARASAAAFIEPSPQDIAETAWHLVVDGLFGIGLGRPLAGLAAALVAAVNALTCSVLALDVPSGLDGDTGCVIGPGGTAIEATHTVTFIGDKPGLHTADGRDHAGAVTVSALAIDPALYPTATLHLNEPALFVSHLQPRRHNSHKGSFGNVAVLGGAPGMAGAPILAGRAALHAGAGRVYLCFAGPPLALDAGQPELMCRAAQDFDAAGAVTVAGPGLGTAPAAALLLARTLAADQPLLADADALNLLATDAALHAALAARTAATILTPHPLEAARLLATGIGTVQSDRIAAARGLAQQTRAIVVLKGSGTVIAAPDGRIVINPTGNPALATAGTGDVLAGLTGALLAQGWPAWEAALAAVWLHGIAADELVEDGAGPIGLAAGELIPAIRVALNRLVAAQARR</sequence>
<evidence type="ECO:0000313" key="22">
    <source>
        <dbReference type="EMBL" id="TWI68981.1"/>
    </source>
</evidence>
<feature type="domain" description="YjeF C-terminal" evidence="20">
    <location>
        <begin position="224"/>
        <end position="493"/>
    </location>
</feature>
<dbReference type="GO" id="GO:0016301">
    <property type="term" value="F:kinase activity"/>
    <property type="evidence" value="ECO:0007669"/>
    <property type="project" value="UniProtKB-KW"/>
</dbReference>
<dbReference type="EC" id="5.1.99.6" evidence="19"/>
<feature type="binding site" evidence="17">
    <location>
        <position position="366"/>
    </location>
    <ligand>
        <name>(6S)-NADPHX</name>
        <dbReference type="ChEBI" id="CHEBI:64076"/>
    </ligand>
</feature>
<feature type="binding site" evidence="17">
    <location>
        <begin position="403"/>
        <end position="407"/>
    </location>
    <ligand>
        <name>AMP</name>
        <dbReference type="ChEBI" id="CHEBI:456215"/>
    </ligand>
</feature>
<comment type="similarity">
    <text evidence="4 19">In the C-terminal section; belongs to the NnrD/CARKD family.</text>
</comment>
<keyword evidence="7 17" id="KW-0067">ATP-binding</keyword>
<comment type="function">
    <text evidence="18">Catalyzes the epimerization of the S- and R-forms of NAD(P)HX, a damaged form of NAD(P)H that is a result of enzymatic or heat-dependent hydration. This is a prerequisite for the S-specific NAD(P)H-hydrate dehydratase to allow the repair of both epimers of NAD(P)HX.</text>
</comment>
<evidence type="ECO:0000256" key="19">
    <source>
        <dbReference type="PIRNR" id="PIRNR017184"/>
    </source>
</evidence>
<accession>A0A562RIW1</accession>
<evidence type="ECO:0000256" key="13">
    <source>
        <dbReference type="ARBA" id="ARBA00023268"/>
    </source>
</evidence>
<dbReference type="PROSITE" id="PS51383">
    <property type="entry name" value="YJEF_C_3"/>
    <property type="match status" value="1"/>
</dbReference>
<feature type="binding site" evidence="18">
    <location>
        <position position="58"/>
    </location>
    <ligand>
        <name>K(+)</name>
        <dbReference type="ChEBI" id="CHEBI:29103"/>
    </ligand>
</feature>
<keyword evidence="9 18" id="KW-0630">Potassium</keyword>
<feature type="binding site" evidence="18">
    <location>
        <position position="159"/>
    </location>
    <ligand>
        <name>K(+)</name>
        <dbReference type="ChEBI" id="CHEBI:29103"/>
    </ligand>
</feature>
<dbReference type="InterPro" id="IPR029056">
    <property type="entry name" value="Ribokinase-like"/>
</dbReference>
<evidence type="ECO:0000259" key="20">
    <source>
        <dbReference type="PROSITE" id="PS51383"/>
    </source>
</evidence>
<dbReference type="InterPro" id="IPR004443">
    <property type="entry name" value="YjeF_N_dom"/>
</dbReference>
<comment type="catalytic activity">
    <reaction evidence="16 17 19">
        <text>(6S)-NADPHX + ADP = AMP + phosphate + NADPH + H(+)</text>
        <dbReference type="Rhea" id="RHEA:32235"/>
        <dbReference type="ChEBI" id="CHEBI:15378"/>
        <dbReference type="ChEBI" id="CHEBI:43474"/>
        <dbReference type="ChEBI" id="CHEBI:57783"/>
        <dbReference type="ChEBI" id="CHEBI:64076"/>
        <dbReference type="ChEBI" id="CHEBI:456215"/>
        <dbReference type="ChEBI" id="CHEBI:456216"/>
        <dbReference type="EC" id="4.2.1.136"/>
    </reaction>
</comment>
<evidence type="ECO:0000256" key="16">
    <source>
        <dbReference type="ARBA" id="ARBA00049209"/>
    </source>
</evidence>
<comment type="subunit">
    <text evidence="17">Homotetramer.</text>
</comment>
<dbReference type="GO" id="GO:0052856">
    <property type="term" value="F:NAD(P)HX epimerase activity"/>
    <property type="evidence" value="ECO:0007669"/>
    <property type="project" value="UniProtKB-UniRule"/>
</dbReference>
<evidence type="ECO:0000256" key="3">
    <source>
        <dbReference type="ARBA" id="ARBA00006001"/>
    </source>
</evidence>
<comment type="similarity">
    <text evidence="3 19">In the N-terminal section; belongs to the NnrE/AIBP family.</text>
</comment>
<dbReference type="GO" id="GO:0046872">
    <property type="term" value="F:metal ion binding"/>
    <property type="evidence" value="ECO:0007669"/>
    <property type="project" value="UniProtKB-UniRule"/>
</dbReference>
<dbReference type="RefSeq" id="WP_145646593.1">
    <property type="nucleotide sequence ID" value="NZ_VLLB01000001.1"/>
</dbReference>
<comment type="caution">
    <text evidence="22">The sequence shown here is derived from an EMBL/GenBank/DDBJ whole genome shotgun (WGS) entry which is preliminary data.</text>
</comment>
<keyword evidence="22" id="KW-0418">Kinase</keyword>
<feature type="binding site" evidence="18">
    <location>
        <begin position="127"/>
        <end position="133"/>
    </location>
    <ligand>
        <name>(6S)-NADPHX</name>
        <dbReference type="ChEBI" id="CHEBI:64076"/>
    </ligand>
</feature>
<dbReference type="Pfam" id="PF03853">
    <property type="entry name" value="YjeF_N"/>
    <property type="match status" value="1"/>
</dbReference>
<evidence type="ECO:0000256" key="9">
    <source>
        <dbReference type="ARBA" id="ARBA00022958"/>
    </source>
</evidence>
<proteinExistence type="inferred from homology"/>
<keyword evidence="6 17" id="KW-0547">Nucleotide-binding</keyword>
<dbReference type="InterPro" id="IPR036652">
    <property type="entry name" value="YjeF_N_dom_sf"/>
</dbReference>
<evidence type="ECO:0000256" key="14">
    <source>
        <dbReference type="ARBA" id="ARBA00025153"/>
    </source>
</evidence>
<evidence type="ECO:0000256" key="4">
    <source>
        <dbReference type="ARBA" id="ARBA00009524"/>
    </source>
</evidence>
<comment type="catalytic activity">
    <reaction evidence="2 18 19">
        <text>(6R)-NADPHX = (6S)-NADPHX</text>
        <dbReference type="Rhea" id="RHEA:32227"/>
        <dbReference type="ChEBI" id="CHEBI:64076"/>
        <dbReference type="ChEBI" id="CHEBI:64077"/>
        <dbReference type="EC" id="5.1.99.6"/>
    </reaction>
</comment>
<keyword evidence="5 18" id="KW-0479">Metal-binding</keyword>
<dbReference type="EC" id="4.2.1.136" evidence="19"/>
<comment type="function">
    <text evidence="14 19">Bifunctional enzyme that catalyzes the epimerization of the S- and R-forms of NAD(P)HX and the dehydration of the S-form of NAD(P)HX at the expense of ADP, which is converted to AMP. This allows the repair of both epimers of NAD(P)HX, a damaged form of NAD(P)H that is a result of enzymatic or heat-dependent hydration.</text>
</comment>
<evidence type="ECO:0000256" key="10">
    <source>
        <dbReference type="ARBA" id="ARBA00023027"/>
    </source>
</evidence>
<comment type="cofactor">
    <cofactor evidence="18 19">
        <name>K(+)</name>
        <dbReference type="ChEBI" id="CHEBI:29103"/>
    </cofactor>
    <text evidence="18 19">Binds 1 potassium ion per subunit.</text>
</comment>
<dbReference type="NCBIfam" id="TIGR00196">
    <property type="entry name" value="yjeF_cterm"/>
    <property type="match status" value="1"/>
</dbReference>
<dbReference type="PROSITE" id="PS51385">
    <property type="entry name" value="YJEF_N"/>
    <property type="match status" value="1"/>
</dbReference>
<feature type="binding site" evidence="18">
    <location>
        <begin position="57"/>
        <end position="61"/>
    </location>
    <ligand>
        <name>(6S)-NADPHX</name>
        <dbReference type="ChEBI" id="CHEBI:64076"/>
    </ligand>
</feature>
<dbReference type="SUPFAM" id="SSF53613">
    <property type="entry name" value="Ribokinase-like"/>
    <property type="match status" value="1"/>
</dbReference>
<dbReference type="HAMAP" id="MF_01966">
    <property type="entry name" value="NADHX_epimerase"/>
    <property type="match status" value="1"/>
</dbReference>
<dbReference type="PANTHER" id="PTHR12592:SF0">
    <property type="entry name" value="ATP-DEPENDENT (S)-NAD(P)H-HYDRATE DEHYDRATASE"/>
    <property type="match status" value="1"/>
</dbReference>
<reference evidence="22 23" key="1">
    <citation type="journal article" date="2015" name="Stand. Genomic Sci.">
        <title>Genomic Encyclopedia of Bacterial and Archaeal Type Strains, Phase III: the genomes of soil and plant-associated and newly described type strains.</title>
        <authorList>
            <person name="Whitman W.B."/>
            <person name="Woyke T."/>
            <person name="Klenk H.P."/>
            <person name="Zhou Y."/>
            <person name="Lilburn T.G."/>
            <person name="Beck B.J."/>
            <person name="De Vos P."/>
            <person name="Vandamme P."/>
            <person name="Eisen J.A."/>
            <person name="Garrity G."/>
            <person name="Hugenholtz P."/>
            <person name="Kyrpides N.C."/>
        </authorList>
    </citation>
    <scope>NUCLEOTIDE SEQUENCE [LARGE SCALE GENOMIC DNA]</scope>
    <source>
        <strain evidence="22 23">CGMCC 1.10822</strain>
    </source>
</reference>
<keyword evidence="8 17" id="KW-0521">NADP</keyword>
<protein>
    <recommendedName>
        <fullName evidence="19">Bifunctional NAD(P)H-hydrate repair enzyme</fullName>
    </recommendedName>
    <alternativeName>
        <fullName evidence="19">Nicotinamide nucleotide repair protein</fullName>
    </alternativeName>
    <domain>
        <recommendedName>
            <fullName evidence="19">ADP-dependent (S)-NAD(P)H-hydrate dehydratase</fullName>
            <ecNumber evidence="19">4.2.1.136</ecNumber>
        </recommendedName>
        <alternativeName>
            <fullName evidence="19">ADP-dependent NAD(P)HX dehydratase</fullName>
        </alternativeName>
    </domain>
    <domain>
        <recommendedName>
            <fullName evidence="19">NAD(P)H-hydrate epimerase</fullName>
            <ecNumber evidence="19">5.1.99.6</ecNumber>
        </recommendedName>
    </domain>
</protein>
<dbReference type="CDD" id="cd01171">
    <property type="entry name" value="YXKO-related"/>
    <property type="match status" value="1"/>
</dbReference>
<dbReference type="EMBL" id="VLLB01000001">
    <property type="protein sequence ID" value="TWI68981.1"/>
    <property type="molecule type" value="Genomic_DNA"/>
</dbReference>
<feature type="binding site" evidence="17">
    <location>
        <position position="433"/>
    </location>
    <ligand>
        <name>(6S)-NADPHX</name>
        <dbReference type="ChEBI" id="CHEBI:64076"/>
    </ligand>
</feature>
<dbReference type="Gene3D" id="3.40.1190.20">
    <property type="match status" value="1"/>
</dbReference>
<evidence type="ECO:0000256" key="12">
    <source>
        <dbReference type="ARBA" id="ARBA00023239"/>
    </source>
</evidence>
<dbReference type="Gene3D" id="3.40.50.10260">
    <property type="entry name" value="YjeF N-terminal domain"/>
    <property type="match status" value="1"/>
</dbReference>
<evidence type="ECO:0000313" key="23">
    <source>
        <dbReference type="Proteomes" id="UP000318431"/>
    </source>
</evidence>
<dbReference type="Pfam" id="PF01256">
    <property type="entry name" value="Carb_kinase"/>
    <property type="match status" value="1"/>
</dbReference>
<dbReference type="Proteomes" id="UP000318431">
    <property type="component" value="Unassembled WGS sequence"/>
</dbReference>
<comment type="caution">
    <text evidence="18">Lacks conserved residue(s) required for the propagation of feature annotation.</text>
</comment>
<organism evidence="22 23">
    <name type="scientific">Pseudoduganella lurida</name>
    <dbReference type="NCBI Taxonomy" id="1036180"/>
    <lineage>
        <taxon>Bacteria</taxon>
        <taxon>Pseudomonadati</taxon>
        <taxon>Pseudomonadota</taxon>
        <taxon>Betaproteobacteria</taxon>
        <taxon>Burkholderiales</taxon>
        <taxon>Oxalobacteraceae</taxon>
        <taxon>Telluria group</taxon>
        <taxon>Pseudoduganella</taxon>
    </lineage>
</organism>
<dbReference type="HAMAP" id="MF_01965">
    <property type="entry name" value="NADHX_dehydratase"/>
    <property type="match status" value="1"/>
</dbReference>
<comment type="function">
    <text evidence="17">Catalyzes the dehydration of the S-form of NAD(P)HX at the expense of ADP, which is converted to AMP. Together with NAD(P)HX epimerase, which catalyzes the epimerization of the S- and R-forms, the enzyme allows the repair of both epimers of NAD(P)HX, a damaged form of NAD(P)H that is a result of enzymatic or heat-dependent hydration.</text>
</comment>
<feature type="binding site" evidence="17">
    <location>
        <position position="432"/>
    </location>
    <ligand>
        <name>AMP</name>
        <dbReference type="ChEBI" id="CHEBI:456215"/>
    </ligand>
</feature>
<evidence type="ECO:0000256" key="6">
    <source>
        <dbReference type="ARBA" id="ARBA00022741"/>
    </source>
</evidence>
<feature type="binding site" evidence="17">
    <location>
        <position position="313"/>
    </location>
    <ligand>
        <name>(6S)-NADPHX</name>
        <dbReference type="ChEBI" id="CHEBI:64076"/>
    </ligand>
</feature>
<dbReference type="GO" id="GO:0110051">
    <property type="term" value="P:metabolite repair"/>
    <property type="evidence" value="ECO:0007669"/>
    <property type="project" value="TreeGrafter"/>
</dbReference>
<evidence type="ECO:0000256" key="8">
    <source>
        <dbReference type="ARBA" id="ARBA00022857"/>
    </source>
</evidence>
<dbReference type="InterPro" id="IPR000631">
    <property type="entry name" value="CARKD"/>
</dbReference>
<evidence type="ECO:0000256" key="5">
    <source>
        <dbReference type="ARBA" id="ARBA00022723"/>
    </source>
</evidence>
<evidence type="ECO:0000256" key="2">
    <source>
        <dbReference type="ARBA" id="ARBA00000909"/>
    </source>
</evidence>
<name>A0A562RIW1_9BURK</name>
<dbReference type="PANTHER" id="PTHR12592">
    <property type="entry name" value="ATP-DEPENDENT (S)-NAD(P)H-HYDRATE DEHYDRATASE FAMILY MEMBER"/>
    <property type="match status" value="1"/>
</dbReference>
<dbReference type="GO" id="GO:0005524">
    <property type="term" value="F:ATP binding"/>
    <property type="evidence" value="ECO:0007669"/>
    <property type="project" value="UniProtKB-UniRule"/>
</dbReference>
<dbReference type="PIRSF" id="PIRSF017184">
    <property type="entry name" value="Nnr"/>
    <property type="match status" value="1"/>
</dbReference>
<evidence type="ECO:0000256" key="15">
    <source>
        <dbReference type="ARBA" id="ARBA00048238"/>
    </source>
</evidence>
<evidence type="ECO:0000259" key="21">
    <source>
        <dbReference type="PROSITE" id="PS51385"/>
    </source>
</evidence>
<comment type="catalytic activity">
    <reaction evidence="15 17 19">
        <text>(6S)-NADHX + ADP = AMP + phosphate + NADH + H(+)</text>
        <dbReference type="Rhea" id="RHEA:32223"/>
        <dbReference type="ChEBI" id="CHEBI:15378"/>
        <dbReference type="ChEBI" id="CHEBI:43474"/>
        <dbReference type="ChEBI" id="CHEBI:57945"/>
        <dbReference type="ChEBI" id="CHEBI:64074"/>
        <dbReference type="ChEBI" id="CHEBI:456215"/>
        <dbReference type="ChEBI" id="CHEBI:456216"/>
        <dbReference type="EC" id="4.2.1.136"/>
    </reaction>
</comment>
<dbReference type="GO" id="GO:0052855">
    <property type="term" value="F:ADP-dependent NAD(P)H-hydrate dehydratase activity"/>
    <property type="evidence" value="ECO:0007669"/>
    <property type="project" value="UniProtKB-UniRule"/>
</dbReference>
<keyword evidence="10 17" id="KW-0520">NAD</keyword>
<feature type="binding site" evidence="17">
    <location>
        <position position="259"/>
    </location>
    <ligand>
        <name>(6S)-NADPHX</name>
        <dbReference type="ChEBI" id="CHEBI:64076"/>
    </ligand>
</feature>
<evidence type="ECO:0000256" key="7">
    <source>
        <dbReference type="ARBA" id="ARBA00022840"/>
    </source>
</evidence>